<keyword evidence="2" id="KW-0732">Signal</keyword>
<dbReference type="RefSeq" id="XP_007780142.1">
    <property type="nucleotide sequence ID" value="XM_007781952.1"/>
</dbReference>
<protein>
    <submittedName>
        <fullName evidence="3">Uncharacterized protein</fullName>
    </submittedName>
</protein>
<dbReference type="HOGENOM" id="CLU_1475092_0_0_1"/>
<accession>R7YSE3</accession>
<feature type="compositionally biased region" description="Polar residues" evidence="1">
    <location>
        <begin position="140"/>
        <end position="151"/>
    </location>
</feature>
<feature type="chain" id="PRO_5004461074" evidence="2">
    <location>
        <begin position="20"/>
        <end position="183"/>
    </location>
</feature>
<dbReference type="GeneID" id="19901370"/>
<evidence type="ECO:0000313" key="4">
    <source>
        <dbReference type="Proteomes" id="UP000016924"/>
    </source>
</evidence>
<dbReference type="EMBL" id="JH767570">
    <property type="protein sequence ID" value="EON64825.1"/>
    <property type="molecule type" value="Genomic_DNA"/>
</dbReference>
<keyword evidence="4" id="KW-1185">Reference proteome</keyword>
<dbReference type="AlphaFoldDB" id="R7YSE3"/>
<evidence type="ECO:0000256" key="2">
    <source>
        <dbReference type="SAM" id="SignalP"/>
    </source>
</evidence>
<reference evidence="4" key="1">
    <citation type="submission" date="2012-06" db="EMBL/GenBank/DDBJ databases">
        <title>The genome sequence of Coniosporium apollinis CBS 100218.</title>
        <authorList>
            <consortium name="The Broad Institute Genome Sequencing Platform"/>
            <person name="Cuomo C."/>
            <person name="Gorbushina A."/>
            <person name="Noack S."/>
            <person name="Walker B."/>
            <person name="Young S.K."/>
            <person name="Zeng Q."/>
            <person name="Gargeya S."/>
            <person name="Fitzgerald M."/>
            <person name="Haas B."/>
            <person name="Abouelleil A."/>
            <person name="Alvarado L."/>
            <person name="Arachchi H.M."/>
            <person name="Berlin A.M."/>
            <person name="Chapman S.B."/>
            <person name="Goldberg J."/>
            <person name="Griggs A."/>
            <person name="Gujja S."/>
            <person name="Hansen M."/>
            <person name="Howarth C."/>
            <person name="Imamovic A."/>
            <person name="Larimer J."/>
            <person name="McCowan C."/>
            <person name="Montmayeur A."/>
            <person name="Murphy C."/>
            <person name="Neiman D."/>
            <person name="Pearson M."/>
            <person name="Priest M."/>
            <person name="Roberts A."/>
            <person name="Saif S."/>
            <person name="Shea T."/>
            <person name="Sisk P."/>
            <person name="Sykes S."/>
            <person name="Wortman J."/>
            <person name="Nusbaum C."/>
            <person name="Birren B."/>
        </authorList>
    </citation>
    <scope>NUCLEOTIDE SEQUENCE [LARGE SCALE GENOMIC DNA]</scope>
    <source>
        <strain evidence="4">CBS 100218</strain>
    </source>
</reference>
<feature type="region of interest" description="Disordered" evidence="1">
    <location>
        <begin position="128"/>
        <end position="153"/>
    </location>
</feature>
<proteinExistence type="predicted"/>
<name>R7YSE3_CONA1</name>
<evidence type="ECO:0000313" key="3">
    <source>
        <dbReference type="EMBL" id="EON64825.1"/>
    </source>
</evidence>
<organism evidence="3 4">
    <name type="scientific">Coniosporium apollinis (strain CBS 100218)</name>
    <name type="common">Rock-inhabiting black yeast</name>
    <dbReference type="NCBI Taxonomy" id="1168221"/>
    <lineage>
        <taxon>Eukaryota</taxon>
        <taxon>Fungi</taxon>
        <taxon>Dikarya</taxon>
        <taxon>Ascomycota</taxon>
        <taxon>Pezizomycotina</taxon>
        <taxon>Dothideomycetes</taxon>
        <taxon>Dothideomycetes incertae sedis</taxon>
        <taxon>Coniosporium</taxon>
    </lineage>
</organism>
<sequence length="183" mass="18543">MRIYVIAAVSACFGATVLSQSLGNLSESVTEGCTEASPARASHLFSGICLKDSRMSVSIADATLDSAIAARDLDTATTDTEPSSSDPATQTLTATLYRATAASSAAYGGLLVDTGSPKTETTTSVVFTDDKGATKPPLGASTTSKSGTRSASPFDGVPPAFGMVRLGLVTLGMCVMAVVFAEL</sequence>
<evidence type="ECO:0000256" key="1">
    <source>
        <dbReference type="SAM" id="MobiDB-lite"/>
    </source>
</evidence>
<gene>
    <name evidence="3" type="ORF">W97_04059</name>
</gene>
<feature type="signal peptide" evidence="2">
    <location>
        <begin position="1"/>
        <end position="19"/>
    </location>
</feature>
<dbReference type="Proteomes" id="UP000016924">
    <property type="component" value="Unassembled WGS sequence"/>
</dbReference>